<evidence type="ECO:0000313" key="12">
    <source>
        <dbReference type="EMBL" id="ABU58325.1"/>
    </source>
</evidence>
<dbReference type="SUPFAM" id="SSF56784">
    <property type="entry name" value="HAD-like"/>
    <property type="match status" value="1"/>
</dbReference>
<name>A7NLE2_ROSCS</name>
<dbReference type="HOGENOM" id="CLU_001771_6_4_0"/>
<keyword evidence="7" id="KW-1278">Translocase</keyword>
<evidence type="ECO:0000259" key="11">
    <source>
        <dbReference type="PROSITE" id="PS50846"/>
    </source>
</evidence>
<dbReference type="SUPFAM" id="SSF55008">
    <property type="entry name" value="HMA, heavy metal-associated domain"/>
    <property type="match status" value="1"/>
</dbReference>
<evidence type="ECO:0000256" key="10">
    <source>
        <dbReference type="RuleBase" id="RU362081"/>
    </source>
</evidence>
<dbReference type="InterPro" id="IPR006121">
    <property type="entry name" value="HMA_dom"/>
</dbReference>
<dbReference type="GO" id="GO:0015086">
    <property type="term" value="F:cadmium ion transmembrane transporter activity"/>
    <property type="evidence" value="ECO:0007669"/>
    <property type="project" value="TreeGrafter"/>
</dbReference>
<evidence type="ECO:0000256" key="8">
    <source>
        <dbReference type="ARBA" id="ARBA00022989"/>
    </source>
</evidence>
<dbReference type="InterPro" id="IPR018303">
    <property type="entry name" value="ATPase_P-typ_P_site"/>
</dbReference>
<dbReference type="FunFam" id="2.70.150.10:FF:000002">
    <property type="entry name" value="Copper-transporting ATPase 1, putative"/>
    <property type="match status" value="1"/>
</dbReference>
<dbReference type="EMBL" id="CP000804">
    <property type="protein sequence ID" value="ABU58325.1"/>
    <property type="molecule type" value="Genomic_DNA"/>
</dbReference>
<dbReference type="Gene3D" id="3.30.70.100">
    <property type="match status" value="1"/>
</dbReference>
<dbReference type="PROSITE" id="PS50846">
    <property type="entry name" value="HMA_2"/>
    <property type="match status" value="1"/>
</dbReference>
<feature type="transmembrane region" description="Helical" evidence="10">
    <location>
        <begin position="107"/>
        <end position="124"/>
    </location>
</feature>
<feature type="domain" description="HMA" evidence="11">
    <location>
        <begin position="14"/>
        <end position="77"/>
    </location>
</feature>
<evidence type="ECO:0000256" key="4">
    <source>
        <dbReference type="ARBA" id="ARBA00022723"/>
    </source>
</evidence>
<dbReference type="eggNOG" id="COG2217">
    <property type="taxonomic scope" value="Bacteria"/>
</dbReference>
<keyword evidence="13" id="KW-1185">Reference proteome</keyword>
<feature type="transmembrane region" description="Helical" evidence="10">
    <location>
        <begin position="693"/>
        <end position="713"/>
    </location>
</feature>
<dbReference type="Pfam" id="PF00403">
    <property type="entry name" value="HMA"/>
    <property type="match status" value="1"/>
</dbReference>
<dbReference type="GO" id="GO:0005886">
    <property type="term" value="C:plasma membrane"/>
    <property type="evidence" value="ECO:0007669"/>
    <property type="project" value="UniProtKB-SubCell"/>
</dbReference>
<keyword evidence="5 10" id="KW-0547">Nucleotide-binding</keyword>
<evidence type="ECO:0000256" key="6">
    <source>
        <dbReference type="ARBA" id="ARBA00022840"/>
    </source>
</evidence>
<dbReference type="GO" id="GO:0019829">
    <property type="term" value="F:ATPase-coupled monoatomic cation transmembrane transporter activity"/>
    <property type="evidence" value="ECO:0007669"/>
    <property type="project" value="InterPro"/>
</dbReference>
<evidence type="ECO:0000256" key="3">
    <source>
        <dbReference type="ARBA" id="ARBA00022692"/>
    </source>
</evidence>
<feature type="transmembrane region" description="Helical" evidence="10">
    <location>
        <begin position="330"/>
        <end position="352"/>
    </location>
</feature>
<comment type="similarity">
    <text evidence="2 10">Belongs to the cation transport ATPase (P-type) (TC 3.A.3) family. Type IB subfamily.</text>
</comment>
<keyword evidence="8 10" id="KW-1133">Transmembrane helix</keyword>
<dbReference type="InterPro" id="IPR059000">
    <property type="entry name" value="ATPase_P-type_domA"/>
</dbReference>
<dbReference type="PANTHER" id="PTHR48085">
    <property type="entry name" value="CADMIUM/ZINC-TRANSPORTING ATPASE HMA2-RELATED"/>
    <property type="match status" value="1"/>
</dbReference>
<dbReference type="SUPFAM" id="SSF81665">
    <property type="entry name" value="Calcium ATPase, transmembrane domain M"/>
    <property type="match status" value="1"/>
</dbReference>
<dbReference type="SFLD" id="SFLDF00027">
    <property type="entry name" value="p-type_atpase"/>
    <property type="match status" value="1"/>
</dbReference>
<dbReference type="AlphaFoldDB" id="A7NLE2"/>
<dbReference type="CDD" id="cd00371">
    <property type="entry name" value="HMA"/>
    <property type="match status" value="1"/>
</dbReference>
<comment type="subcellular location">
    <subcellularLocation>
        <location evidence="1">Cell membrane</location>
        <topology evidence="1">Multi-pass membrane protein</topology>
    </subcellularLocation>
</comment>
<dbReference type="SFLD" id="SFLDS00003">
    <property type="entry name" value="Haloacid_Dehalogenase"/>
    <property type="match status" value="1"/>
</dbReference>
<protein>
    <submittedName>
        <fullName evidence="12">Heavy metal translocating P-type ATPase</fullName>
    </submittedName>
</protein>
<keyword evidence="3 10" id="KW-0812">Transmembrane</keyword>
<dbReference type="InterPro" id="IPR036412">
    <property type="entry name" value="HAD-like_sf"/>
</dbReference>
<dbReference type="PROSITE" id="PS00154">
    <property type="entry name" value="ATPASE_E1_E2"/>
    <property type="match status" value="1"/>
</dbReference>
<dbReference type="PRINTS" id="PR00119">
    <property type="entry name" value="CATATPASE"/>
</dbReference>
<dbReference type="NCBIfam" id="TIGR01525">
    <property type="entry name" value="ATPase-IB_hvy"/>
    <property type="match status" value="1"/>
</dbReference>
<sequence>MRTENREPMQTQTRDHIFTVHGIDCAHCANTIEVSLVRLDGVEVCELNATTGRLRVRGAVEPDTVIAYVRSLGYEATPTDETGATSPSSDAPVSFVRFMWQRVETRLALVGAVLIVPGVVLHELLGWRTLWIDALAWAALVAAGLPIARSAWRSLVVSRTISINALMTIAAVGAVIIGAHVEAGLVMVLFAIGEAIEGFTAARARDAIRSLMTLAPETALRLRDGYETRVPVAELEVGDVIIVRPGERVPMDGVVRSGATHVDQAPITGESVPVVKTPGAHVYAGSINGEGVMEVVVTHPASENTISRMIRLVQEAQDRRAPVQRMIDRFAGWYTPAVVGIAALMATVPPLLFGQPFWNPSPDETGWFYRSLALLVVACPCALVISTPVSVVSALSAAARAGVLIKGGAALEALGGIRAVAFDKTGTLTTGKPTLVMVRSVDCREPEQNNDARCDACDTLLELACAVERRSEHPLAHAIVDAARRRGLSQTVPPAASVAALPGHGIIGEVEGRTVVIGSHRYFDETSPHPRSFCNRAEQDASVGRTPLMISVDGVFAGMLSVADTVRPESREAVALLREAGIEHIIMLTGDRRETAYAVAADVGVDDVRAEVLPAHKAETVENLRAAYGAVAMVGDGINDTPALASATVGIAIGAAHGGANQAMETADVTLMSNDLRRLPFVFALARAARRTIMLNVAFSIAVKVVFLAIVAAGWSTMWMAVFADMGTSLLVTLNGLRLLGFRPKTEAFS</sequence>
<keyword evidence="9 10" id="KW-0472">Membrane</keyword>
<dbReference type="PRINTS" id="PR00941">
    <property type="entry name" value="CDATPASE"/>
</dbReference>
<dbReference type="KEGG" id="rca:Rcas_2242"/>
<dbReference type="PANTHER" id="PTHR48085:SF5">
    <property type="entry name" value="CADMIUM_ZINC-TRANSPORTING ATPASE HMA4-RELATED"/>
    <property type="match status" value="1"/>
</dbReference>
<evidence type="ECO:0000256" key="7">
    <source>
        <dbReference type="ARBA" id="ARBA00022967"/>
    </source>
</evidence>
<dbReference type="SFLD" id="SFLDG00002">
    <property type="entry name" value="C1.7:_P-type_atpase_like"/>
    <property type="match status" value="1"/>
</dbReference>
<dbReference type="InterPro" id="IPR008250">
    <property type="entry name" value="ATPase_P-typ_transduc_dom_A_sf"/>
</dbReference>
<evidence type="ECO:0000313" key="13">
    <source>
        <dbReference type="Proteomes" id="UP000000263"/>
    </source>
</evidence>
<feature type="transmembrane region" description="Helical" evidence="10">
    <location>
        <begin position="372"/>
        <end position="397"/>
    </location>
</feature>
<dbReference type="InterPro" id="IPR023214">
    <property type="entry name" value="HAD_sf"/>
</dbReference>
<proteinExistence type="inferred from homology"/>
<dbReference type="InterPro" id="IPR051014">
    <property type="entry name" value="Cation_Transport_ATPase_IB"/>
</dbReference>
<feature type="transmembrane region" description="Helical" evidence="10">
    <location>
        <begin position="719"/>
        <end position="740"/>
    </location>
</feature>
<dbReference type="InterPro" id="IPR044492">
    <property type="entry name" value="P_typ_ATPase_HD_dom"/>
</dbReference>
<dbReference type="NCBIfam" id="TIGR01494">
    <property type="entry name" value="ATPase_P-type"/>
    <property type="match status" value="2"/>
</dbReference>
<dbReference type="InterPro" id="IPR023298">
    <property type="entry name" value="ATPase_P-typ_TM_dom_sf"/>
</dbReference>
<dbReference type="InterPro" id="IPR027256">
    <property type="entry name" value="P-typ_ATPase_IB"/>
</dbReference>
<feature type="transmembrane region" description="Helical" evidence="10">
    <location>
        <begin position="160"/>
        <end position="179"/>
    </location>
</feature>
<keyword evidence="4 10" id="KW-0479">Metal-binding</keyword>
<dbReference type="Pfam" id="PF00702">
    <property type="entry name" value="Hydrolase"/>
    <property type="match status" value="1"/>
</dbReference>
<dbReference type="InterPro" id="IPR036163">
    <property type="entry name" value="HMA_dom_sf"/>
</dbReference>
<evidence type="ECO:0000256" key="1">
    <source>
        <dbReference type="ARBA" id="ARBA00004651"/>
    </source>
</evidence>
<feature type="transmembrane region" description="Helical" evidence="10">
    <location>
        <begin position="185"/>
        <end position="202"/>
    </location>
</feature>
<keyword evidence="6 10" id="KW-0067">ATP-binding</keyword>
<dbReference type="Proteomes" id="UP000000263">
    <property type="component" value="Chromosome"/>
</dbReference>
<dbReference type="GO" id="GO:0016887">
    <property type="term" value="F:ATP hydrolysis activity"/>
    <property type="evidence" value="ECO:0007669"/>
    <property type="project" value="InterPro"/>
</dbReference>
<keyword evidence="10" id="KW-1003">Cell membrane</keyword>
<gene>
    <name evidence="12" type="ordered locus">Rcas_2242</name>
</gene>
<dbReference type="STRING" id="383372.Rcas_2242"/>
<evidence type="ECO:0000256" key="5">
    <source>
        <dbReference type="ARBA" id="ARBA00022741"/>
    </source>
</evidence>
<organism evidence="12 13">
    <name type="scientific">Roseiflexus castenholzii (strain DSM 13941 / HLO8)</name>
    <dbReference type="NCBI Taxonomy" id="383372"/>
    <lineage>
        <taxon>Bacteria</taxon>
        <taxon>Bacillati</taxon>
        <taxon>Chloroflexota</taxon>
        <taxon>Chloroflexia</taxon>
        <taxon>Chloroflexales</taxon>
        <taxon>Roseiflexineae</taxon>
        <taxon>Roseiflexaceae</taxon>
        <taxon>Roseiflexus</taxon>
    </lineage>
</organism>
<evidence type="ECO:0000256" key="9">
    <source>
        <dbReference type="ARBA" id="ARBA00023136"/>
    </source>
</evidence>
<dbReference type="Pfam" id="PF00122">
    <property type="entry name" value="E1-E2_ATPase"/>
    <property type="match status" value="1"/>
</dbReference>
<dbReference type="InterPro" id="IPR023299">
    <property type="entry name" value="ATPase_P-typ_cyto_dom_N"/>
</dbReference>
<evidence type="ECO:0000256" key="2">
    <source>
        <dbReference type="ARBA" id="ARBA00006024"/>
    </source>
</evidence>
<feature type="transmembrane region" description="Helical" evidence="10">
    <location>
        <begin position="130"/>
        <end position="148"/>
    </location>
</feature>
<dbReference type="GO" id="GO:0005524">
    <property type="term" value="F:ATP binding"/>
    <property type="evidence" value="ECO:0007669"/>
    <property type="project" value="UniProtKB-UniRule"/>
</dbReference>
<reference evidence="12 13" key="1">
    <citation type="submission" date="2007-08" db="EMBL/GenBank/DDBJ databases">
        <title>Complete sequence of Roseiflexus castenholzii DSM 13941.</title>
        <authorList>
            <consortium name="US DOE Joint Genome Institute"/>
            <person name="Copeland A."/>
            <person name="Lucas S."/>
            <person name="Lapidus A."/>
            <person name="Barry K."/>
            <person name="Glavina del Rio T."/>
            <person name="Dalin E."/>
            <person name="Tice H."/>
            <person name="Pitluck S."/>
            <person name="Thompson L.S."/>
            <person name="Brettin T."/>
            <person name="Bruce D."/>
            <person name="Detter J.C."/>
            <person name="Han C."/>
            <person name="Tapia R."/>
            <person name="Schmutz J."/>
            <person name="Larimer F."/>
            <person name="Land M."/>
            <person name="Hauser L."/>
            <person name="Kyrpides N."/>
            <person name="Mikhailova N."/>
            <person name="Bryant D.A."/>
            <person name="Hanada S."/>
            <person name="Tsukatani Y."/>
            <person name="Richardson P."/>
        </authorList>
    </citation>
    <scope>NUCLEOTIDE SEQUENCE [LARGE SCALE GENOMIC DNA]</scope>
    <source>
        <strain evidence="13">DSM 13941 / HLO8</strain>
    </source>
</reference>
<dbReference type="Gene3D" id="2.70.150.10">
    <property type="entry name" value="Calcium-transporting ATPase, cytoplasmic transduction domain A"/>
    <property type="match status" value="1"/>
</dbReference>
<dbReference type="InterPro" id="IPR001757">
    <property type="entry name" value="P_typ_ATPase"/>
</dbReference>
<dbReference type="GO" id="GO:0046872">
    <property type="term" value="F:metal ion binding"/>
    <property type="evidence" value="ECO:0007669"/>
    <property type="project" value="UniProtKB-KW"/>
</dbReference>
<accession>A7NLE2</accession>
<dbReference type="Gene3D" id="3.40.50.1000">
    <property type="entry name" value="HAD superfamily/HAD-like"/>
    <property type="match status" value="1"/>
</dbReference>
<dbReference type="Gene3D" id="3.40.1110.10">
    <property type="entry name" value="Calcium-transporting ATPase, cytoplasmic domain N"/>
    <property type="match status" value="1"/>
</dbReference>
<dbReference type="SUPFAM" id="SSF81653">
    <property type="entry name" value="Calcium ATPase, transduction domain A"/>
    <property type="match status" value="1"/>
</dbReference>